<dbReference type="InterPro" id="IPR032623">
    <property type="entry name" value="FecR_N"/>
</dbReference>
<dbReference type="OrthoDB" id="7339213at2"/>
<feature type="transmembrane region" description="Helical" evidence="1">
    <location>
        <begin position="88"/>
        <end position="107"/>
    </location>
</feature>
<proteinExistence type="predicted"/>
<dbReference type="PANTHER" id="PTHR30273">
    <property type="entry name" value="PERIPLASMIC SIGNAL SENSOR AND SIGMA FACTOR ACTIVATOR FECR-RELATED"/>
    <property type="match status" value="1"/>
</dbReference>
<organism evidence="4 5">
    <name type="scientific">Acetobacter syzygii</name>
    <dbReference type="NCBI Taxonomy" id="146476"/>
    <lineage>
        <taxon>Bacteria</taxon>
        <taxon>Pseudomonadati</taxon>
        <taxon>Pseudomonadota</taxon>
        <taxon>Alphaproteobacteria</taxon>
        <taxon>Acetobacterales</taxon>
        <taxon>Acetobacteraceae</taxon>
        <taxon>Acetobacter</taxon>
    </lineage>
</organism>
<name>A0A270B8G3_9PROT</name>
<reference evidence="4 5" key="1">
    <citation type="submission" date="2017-04" db="EMBL/GenBank/DDBJ databases">
        <title>Kefir bacterial isolates.</title>
        <authorList>
            <person name="Kim Y."/>
            <person name="Blasche S."/>
            <person name="Patil K.R."/>
        </authorList>
    </citation>
    <scope>NUCLEOTIDE SEQUENCE [LARGE SCALE GENOMIC DNA]</scope>
    <source>
        <strain evidence="4 5">KR-2</strain>
    </source>
</reference>
<dbReference type="STRING" id="1231343.Absy_018_009"/>
<evidence type="ECO:0000313" key="5">
    <source>
        <dbReference type="Proteomes" id="UP000216033"/>
    </source>
</evidence>
<keyword evidence="1" id="KW-1133">Transmembrane helix</keyword>
<dbReference type="InterPro" id="IPR006860">
    <property type="entry name" value="FecR"/>
</dbReference>
<dbReference type="Pfam" id="PF16220">
    <property type="entry name" value="DUF4880"/>
    <property type="match status" value="1"/>
</dbReference>
<dbReference type="EMBL" id="NDFP01000016">
    <property type="protein sequence ID" value="PAL20961.1"/>
    <property type="molecule type" value="Genomic_DNA"/>
</dbReference>
<dbReference type="GO" id="GO:0016989">
    <property type="term" value="F:sigma factor antagonist activity"/>
    <property type="evidence" value="ECO:0007669"/>
    <property type="project" value="TreeGrafter"/>
</dbReference>
<dbReference type="PANTHER" id="PTHR30273:SF2">
    <property type="entry name" value="PROTEIN FECR"/>
    <property type="match status" value="1"/>
</dbReference>
<evidence type="ECO:0000256" key="1">
    <source>
        <dbReference type="SAM" id="Phobius"/>
    </source>
</evidence>
<evidence type="ECO:0000259" key="3">
    <source>
        <dbReference type="Pfam" id="PF16220"/>
    </source>
</evidence>
<dbReference type="RefSeq" id="WP_048854118.1">
    <property type="nucleotide sequence ID" value="NZ_BAMZ01000018.1"/>
</dbReference>
<dbReference type="Proteomes" id="UP000216033">
    <property type="component" value="Unassembled WGS sequence"/>
</dbReference>
<dbReference type="GeneID" id="98302736"/>
<protein>
    <recommendedName>
        <fullName evidence="6">FecR protein domain-containing protein</fullName>
    </recommendedName>
</protein>
<evidence type="ECO:0000313" key="4">
    <source>
        <dbReference type="EMBL" id="PAL20961.1"/>
    </source>
</evidence>
<dbReference type="InterPro" id="IPR012373">
    <property type="entry name" value="Ferrdict_sens_TM"/>
</dbReference>
<keyword evidence="5" id="KW-1185">Reference proteome</keyword>
<evidence type="ECO:0008006" key="6">
    <source>
        <dbReference type="Google" id="ProtNLM"/>
    </source>
</evidence>
<evidence type="ECO:0000259" key="2">
    <source>
        <dbReference type="Pfam" id="PF04773"/>
    </source>
</evidence>
<dbReference type="AlphaFoldDB" id="A0A270B8G3"/>
<dbReference type="Pfam" id="PF04773">
    <property type="entry name" value="FecR"/>
    <property type="match status" value="1"/>
</dbReference>
<gene>
    <name evidence="4" type="ORF">B9K05_12255</name>
</gene>
<feature type="domain" description="FecR protein" evidence="2">
    <location>
        <begin position="118"/>
        <end position="210"/>
    </location>
</feature>
<dbReference type="Gene3D" id="2.60.120.1440">
    <property type="match status" value="1"/>
</dbReference>
<dbReference type="PIRSF" id="PIRSF018266">
    <property type="entry name" value="FecR"/>
    <property type="match status" value="1"/>
</dbReference>
<sequence length="327" mass="36208">MSEDFNPTTAVEWKIALSEEPDDSVLRERFEAWLAAAEDHRKEWRELTQGLENFRQIGPLYREKWASLSSVEQNIASKQGRPKRRPASFVRFSIAGFAAAAAVTFIWSSDLLLRLQADYVTGTAETRTVSLSDGSELILAPRSAVKMSYSVEKRDIRLLKGEALFKVRHDMARPFEVHTDKFTVTDIGTIFDVRMSQGEEEVSVREGEVRVQDVSGGFHNLNAGTWERIRTVNSGVSVTQGSGAPEDVGAWSAGQIIAKENSVSTVVDRLKPYYRGVVVLYGSSFGEKSLTGVYDTSDPIGAFRAIAAAHHAQMHQVSPWLTILAAP</sequence>
<keyword evidence="1" id="KW-0812">Transmembrane</keyword>
<accession>A0A270B8G3</accession>
<keyword evidence="1" id="KW-0472">Membrane</keyword>
<feature type="domain" description="FecR N-terminal" evidence="3">
    <location>
        <begin position="10"/>
        <end position="48"/>
    </location>
</feature>
<comment type="caution">
    <text evidence="4">The sequence shown here is derived from an EMBL/GenBank/DDBJ whole genome shotgun (WGS) entry which is preliminary data.</text>
</comment>